<dbReference type="InterPro" id="IPR022284">
    <property type="entry name" value="GPAT/DHAPAT"/>
</dbReference>
<keyword evidence="4" id="KW-0472">Membrane</keyword>
<evidence type="ECO:0000256" key="4">
    <source>
        <dbReference type="ARBA" id="ARBA00023136"/>
    </source>
</evidence>
<dbReference type="GO" id="GO:0005886">
    <property type="term" value="C:plasma membrane"/>
    <property type="evidence" value="ECO:0007669"/>
    <property type="project" value="TreeGrafter"/>
</dbReference>
<dbReference type="CDD" id="cd07993">
    <property type="entry name" value="LPLAT_DHAPAT-like"/>
    <property type="match status" value="1"/>
</dbReference>
<dbReference type="GO" id="GO:0006629">
    <property type="term" value="P:lipid metabolic process"/>
    <property type="evidence" value="ECO:0007669"/>
    <property type="project" value="InterPro"/>
</dbReference>
<dbReference type="NCBIfam" id="NF002886">
    <property type="entry name" value="PRK03355.1"/>
    <property type="match status" value="1"/>
</dbReference>
<proteinExistence type="inferred from homology"/>
<gene>
    <name evidence="8" type="ORF">HH308_01025</name>
</gene>
<keyword evidence="9" id="KW-1185">Reference proteome</keyword>
<keyword evidence="3 8" id="KW-0808">Transferase</keyword>
<evidence type="ECO:0000259" key="7">
    <source>
        <dbReference type="SMART" id="SM00563"/>
    </source>
</evidence>
<dbReference type="GO" id="GO:0004366">
    <property type="term" value="F:glycerol-3-phosphate O-acyltransferase activity"/>
    <property type="evidence" value="ECO:0007669"/>
    <property type="project" value="UniProtKB-EC"/>
</dbReference>
<evidence type="ECO:0000256" key="1">
    <source>
        <dbReference type="ARBA" id="ARBA00004184"/>
    </source>
</evidence>
<comment type="caution">
    <text evidence="8">The sequence shown here is derived from an EMBL/GenBank/DDBJ whole genome shotgun (WGS) entry which is preliminary data.</text>
</comment>
<dbReference type="EC" id="2.3.1.15" evidence="8"/>
<feature type="compositionally biased region" description="Basic and acidic residues" evidence="6">
    <location>
        <begin position="746"/>
        <end position="760"/>
    </location>
</feature>
<dbReference type="PANTHER" id="PTHR12563:SF17">
    <property type="entry name" value="DIHYDROXYACETONE PHOSPHATE ACYLTRANSFERASE"/>
    <property type="match status" value="1"/>
</dbReference>
<dbReference type="RefSeq" id="WP_170192293.1">
    <property type="nucleotide sequence ID" value="NZ_JABBNB010000001.1"/>
</dbReference>
<dbReference type="InterPro" id="IPR045520">
    <property type="entry name" value="GPAT/DHAPAT_C"/>
</dbReference>
<evidence type="ECO:0000313" key="8">
    <source>
        <dbReference type="EMBL" id="NMN99796.1"/>
    </source>
</evidence>
<dbReference type="Pfam" id="PF01553">
    <property type="entry name" value="Acyltransferase"/>
    <property type="match status" value="1"/>
</dbReference>
<dbReference type="AlphaFoldDB" id="A0A848KPE4"/>
<dbReference type="Proteomes" id="UP000550729">
    <property type="component" value="Unassembled WGS sequence"/>
</dbReference>
<comment type="subcellular location">
    <subcellularLocation>
        <location evidence="1">Endomembrane system</location>
        <topology evidence="1">Peripheral membrane protein</topology>
    </subcellularLocation>
</comment>
<accession>A0A848KPE4</accession>
<dbReference type="PANTHER" id="PTHR12563">
    <property type="entry name" value="GLYCEROL-3-PHOSPHATE ACYLTRANSFERASE"/>
    <property type="match status" value="1"/>
</dbReference>
<evidence type="ECO:0000256" key="3">
    <source>
        <dbReference type="ARBA" id="ARBA00022679"/>
    </source>
</evidence>
<dbReference type="SUPFAM" id="SSF69593">
    <property type="entry name" value="Glycerol-3-phosphate (1)-acyltransferase"/>
    <property type="match status" value="1"/>
</dbReference>
<evidence type="ECO:0000313" key="9">
    <source>
        <dbReference type="Proteomes" id="UP000550729"/>
    </source>
</evidence>
<evidence type="ECO:0000256" key="6">
    <source>
        <dbReference type="SAM" id="MobiDB-lite"/>
    </source>
</evidence>
<dbReference type="Pfam" id="PF19277">
    <property type="entry name" value="GPAT_C"/>
    <property type="match status" value="1"/>
</dbReference>
<evidence type="ECO:0000256" key="2">
    <source>
        <dbReference type="ARBA" id="ARBA00007937"/>
    </source>
</evidence>
<protein>
    <submittedName>
        <fullName evidence="8">Glycerol-3-phosphate 1-O-acyltransferase</fullName>
        <ecNumber evidence="8">2.3.1.15</ecNumber>
    </submittedName>
</protein>
<dbReference type="EMBL" id="JABBNB010000001">
    <property type="protein sequence ID" value="NMN99796.1"/>
    <property type="molecule type" value="Genomic_DNA"/>
</dbReference>
<dbReference type="PIRSF" id="PIRSF000437">
    <property type="entry name" value="GPAT_DHAPAT"/>
    <property type="match status" value="1"/>
</dbReference>
<dbReference type="GO" id="GO:0012505">
    <property type="term" value="C:endomembrane system"/>
    <property type="evidence" value="ECO:0007669"/>
    <property type="project" value="UniProtKB-SubCell"/>
</dbReference>
<feature type="domain" description="Phospholipid/glycerol acyltransferase" evidence="7">
    <location>
        <begin position="237"/>
        <end position="364"/>
    </location>
</feature>
<sequence>MAEIVLADVRTAVEREIVVEWAGRSHPGVEVGTLDELDVDGLDPATSLIPARVVWLPPVRKGERRVALADAIVLSNPRRPPAFRQQAIRRLGPDRVRVVEGVPATVADLRRRYDAKQAPGESFAAFVGMAASITAERAELELIGARYKVPRLVAEQISSSATFQEGAAALATELGRTARSVAQEATDKMSTFVATQSRLMRDVFTSTFGILYERAWSVSVDLDTLGELRALNKSSSLVFLPSHRSYVDTLILDSVLDGHDFPPNLVLGGDNLAFWPMGPIARRAGTIFIRRKFGSDPVYKFAMRSYLSFIVEKRFNLEWYIEGGRSRTGKLRPPMLGLLAYVADAVETHDDADVMIVPTSIVYDQLPEITAMARESAGGAKTPEDLKWLVKYARGQREYRGEARVRFGEPFSLRQALSDAGTGRAKLEKVAFKVMDEINAATPISATSLAGFALLGAEDRAYTAHEIEVILAPLLRYIDARQLPGPDPALCRGLGLLETLSELTGAGVLETFDGGPEQVWAIAPENHAIAAYYRNGALHHFVDRAIVELGLLAVADGTVRATDGLLPPAQQEALRIRDLLKFEFFFPAKDEFLHRLGAEMDIIAPEWRDVEPTQEWVHDTLFDSGGMLLARRSLQTFFDAQHVVARHLVSLKADDVDKEAVLADCIGLGRQLAMQGVVQKDSVSREMYDAAYRLAANRGAVGPQADDAQADPLTARRVWLADVDDMRDRLSRIAEIEAEQAAGHNDAGHNEAGHDEEAGR</sequence>
<dbReference type="InterPro" id="IPR041728">
    <property type="entry name" value="GPAT/DHAPAT_LPLAT"/>
</dbReference>
<name>A0A848KPE4_9ACTN</name>
<evidence type="ECO:0000256" key="5">
    <source>
        <dbReference type="ARBA" id="ARBA00023315"/>
    </source>
</evidence>
<keyword evidence="5 8" id="KW-0012">Acyltransferase</keyword>
<organism evidence="8 9">
    <name type="scientific">Gordonia asplenii</name>
    <dbReference type="NCBI Taxonomy" id="2725283"/>
    <lineage>
        <taxon>Bacteria</taxon>
        <taxon>Bacillati</taxon>
        <taxon>Actinomycetota</taxon>
        <taxon>Actinomycetes</taxon>
        <taxon>Mycobacteriales</taxon>
        <taxon>Gordoniaceae</taxon>
        <taxon>Gordonia</taxon>
    </lineage>
</organism>
<dbReference type="SMART" id="SM00563">
    <property type="entry name" value="PlsC"/>
    <property type="match status" value="1"/>
</dbReference>
<feature type="region of interest" description="Disordered" evidence="6">
    <location>
        <begin position="734"/>
        <end position="760"/>
    </location>
</feature>
<dbReference type="InterPro" id="IPR002123">
    <property type="entry name" value="Plipid/glycerol_acylTrfase"/>
</dbReference>
<reference evidence="8 9" key="1">
    <citation type="submission" date="2020-04" db="EMBL/GenBank/DDBJ databases">
        <title>Gordonia sp. nov. TBRC 11910.</title>
        <authorList>
            <person name="Suriyachadkun C."/>
        </authorList>
    </citation>
    <scope>NUCLEOTIDE SEQUENCE [LARGE SCALE GENOMIC DNA]</scope>
    <source>
        <strain evidence="8 9">TBRC 11910</strain>
    </source>
</reference>
<comment type="similarity">
    <text evidence="2">Belongs to the GPAT/DAPAT family.</text>
</comment>